<dbReference type="GO" id="GO:0016121">
    <property type="term" value="P:carotene catabolic process"/>
    <property type="evidence" value="ECO:0007669"/>
    <property type="project" value="TreeGrafter"/>
</dbReference>
<organism evidence="7 8">
    <name type="scientific">Thalassiosira oceanica</name>
    <name type="common">Marine diatom</name>
    <dbReference type="NCBI Taxonomy" id="159749"/>
    <lineage>
        <taxon>Eukaryota</taxon>
        <taxon>Sar</taxon>
        <taxon>Stramenopiles</taxon>
        <taxon>Ochrophyta</taxon>
        <taxon>Bacillariophyta</taxon>
        <taxon>Coscinodiscophyceae</taxon>
        <taxon>Thalassiosirophycidae</taxon>
        <taxon>Thalassiosirales</taxon>
        <taxon>Thalassiosiraceae</taxon>
        <taxon>Thalassiosira</taxon>
    </lineage>
</organism>
<name>K0SEC3_THAOC</name>
<proteinExistence type="inferred from homology"/>
<evidence type="ECO:0000256" key="6">
    <source>
        <dbReference type="SAM" id="MobiDB-lite"/>
    </source>
</evidence>
<evidence type="ECO:0000256" key="3">
    <source>
        <dbReference type="ARBA" id="ARBA00023002"/>
    </source>
</evidence>
<comment type="cofactor">
    <cofactor evidence="5">
        <name>Fe(2+)</name>
        <dbReference type="ChEBI" id="CHEBI:29033"/>
    </cofactor>
    <text evidence="5">Binds 1 Fe(2+) ion per subunit.</text>
</comment>
<evidence type="ECO:0000256" key="2">
    <source>
        <dbReference type="ARBA" id="ARBA00022723"/>
    </source>
</evidence>
<feature type="binding site" evidence="5">
    <location>
        <position position="351"/>
    </location>
    <ligand>
        <name>Fe cation</name>
        <dbReference type="ChEBI" id="CHEBI:24875"/>
        <note>catalytic</note>
    </ligand>
</feature>
<feature type="binding site" evidence="5">
    <location>
        <position position="436"/>
    </location>
    <ligand>
        <name>Fe cation</name>
        <dbReference type="ChEBI" id="CHEBI:24875"/>
        <note>catalytic</note>
    </ligand>
</feature>
<feature type="region of interest" description="Disordered" evidence="6">
    <location>
        <begin position="941"/>
        <end position="961"/>
    </location>
</feature>
<dbReference type="OrthoDB" id="1069523at2759"/>
<dbReference type="AlphaFoldDB" id="K0SEC3"/>
<keyword evidence="3" id="KW-0560">Oxidoreductase</keyword>
<keyword evidence="4 5" id="KW-0408">Iron</keyword>
<feature type="region of interest" description="Disordered" evidence="6">
    <location>
        <begin position="482"/>
        <end position="508"/>
    </location>
</feature>
<reference evidence="7 8" key="1">
    <citation type="journal article" date="2012" name="Genome Biol.">
        <title>Genome and low-iron response of an oceanic diatom adapted to chronic iron limitation.</title>
        <authorList>
            <person name="Lommer M."/>
            <person name="Specht M."/>
            <person name="Roy A.S."/>
            <person name="Kraemer L."/>
            <person name="Andreson R."/>
            <person name="Gutowska M.A."/>
            <person name="Wolf J."/>
            <person name="Bergner S.V."/>
            <person name="Schilhabel M.B."/>
            <person name="Klostermeier U.C."/>
            <person name="Beiko R.G."/>
            <person name="Rosenstiel P."/>
            <person name="Hippler M."/>
            <person name="Laroche J."/>
        </authorList>
    </citation>
    <scope>NUCLEOTIDE SEQUENCE [LARGE SCALE GENOMIC DNA]</scope>
    <source>
        <strain evidence="7 8">CCMP1005</strain>
    </source>
</reference>
<gene>
    <name evidence="7" type="ORF">THAOC_15654</name>
</gene>
<feature type="compositionally biased region" description="Basic and acidic residues" evidence="6">
    <location>
        <begin position="497"/>
        <end position="508"/>
    </location>
</feature>
<evidence type="ECO:0000313" key="8">
    <source>
        <dbReference type="Proteomes" id="UP000266841"/>
    </source>
</evidence>
<dbReference type="eggNOG" id="KOG1285">
    <property type="taxonomic scope" value="Eukaryota"/>
</dbReference>
<feature type="binding site" evidence="5">
    <location>
        <position position="638"/>
    </location>
    <ligand>
        <name>Fe cation</name>
        <dbReference type="ChEBI" id="CHEBI:24875"/>
        <note>catalytic</note>
    </ligand>
</feature>
<protein>
    <submittedName>
        <fullName evidence="7">Uncharacterized protein</fullName>
    </submittedName>
</protein>
<dbReference type="InterPro" id="IPR004294">
    <property type="entry name" value="Carotenoid_Oase"/>
</dbReference>
<dbReference type="GO" id="GO:0010436">
    <property type="term" value="F:carotenoid dioxygenase activity"/>
    <property type="evidence" value="ECO:0007669"/>
    <property type="project" value="TreeGrafter"/>
</dbReference>
<feature type="binding site" evidence="5">
    <location>
        <position position="297"/>
    </location>
    <ligand>
        <name>Fe cation</name>
        <dbReference type="ChEBI" id="CHEBI:24875"/>
        <note>catalytic</note>
    </ligand>
</feature>
<evidence type="ECO:0000256" key="1">
    <source>
        <dbReference type="ARBA" id="ARBA00006787"/>
    </source>
</evidence>
<keyword evidence="8" id="KW-1185">Reference proteome</keyword>
<comment type="caution">
    <text evidence="7">The sequence shown here is derived from an EMBL/GenBank/DDBJ whole genome shotgun (WGS) entry which is preliminary data.</text>
</comment>
<accession>K0SEC3</accession>
<dbReference type="Pfam" id="PF03055">
    <property type="entry name" value="RPE65"/>
    <property type="match status" value="1"/>
</dbReference>
<dbReference type="EMBL" id="AGNL01018078">
    <property type="protein sequence ID" value="EJK63675.1"/>
    <property type="molecule type" value="Genomic_DNA"/>
</dbReference>
<dbReference type="PANTHER" id="PTHR10543">
    <property type="entry name" value="BETA-CAROTENE DIOXYGENASE"/>
    <property type="match status" value="1"/>
</dbReference>
<dbReference type="GO" id="GO:0046872">
    <property type="term" value="F:metal ion binding"/>
    <property type="evidence" value="ECO:0007669"/>
    <property type="project" value="UniProtKB-KW"/>
</dbReference>
<dbReference type="Proteomes" id="UP000266841">
    <property type="component" value="Unassembled WGS sequence"/>
</dbReference>
<evidence type="ECO:0000313" key="7">
    <source>
        <dbReference type="EMBL" id="EJK63675.1"/>
    </source>
</evidence>
<dbReference type="PANTHER" id="PTHR10543:SF89">
    <property type="entry name" value="CAROTENOID 9,10(9',10')-CLEAVAGE DIOXYGENASE 1"/>
    <property type="match status" value="1"/>
</dbReference>
<keyword evidence="2 5" id="KW-0479">Metal-binding</keyword>
<feature type="non-terminal residue" evidence="7">
    <location>
        <position position="1"/>
    </location>
</feature>
<comment type="similarity">
    <text evidence="1">Belongs to the carotenoid oxygenase family.</text>
</comment>
<evidence type="ECO:0000256" key="5">
    <source>
        <dbReference type="PIRSR" id="PIRSR604294-1"/>
    </source>
</evidence>
<sequence>CADGCYDGCPVIAPPAARGSETKERAPDVIHVGLETRHVTSPLSSTRPRAEHSTLLDNEDMKSVATAALVALSSRAMPTTGAFAPQYRPPIGTRPKGSIAVAAATTSERPVETDANLSRSGHDHEAWANGYTSCTEEVSPTVLEFPDLPSDFPVGTYYRNGHACFESPDGMRCRHMFDADGMVIAVTFDSLRKRILFRNRFVRTDGYVEDNEKGIMSRPGVFGTKVSGGFLKNLFRLDFKNVANTHVLYRNDKLYALWEAGWPYILDPLTLENDVRGEPRGHDLNGLLAEGQNFAAHYRYDAGSGNVVNFGVQLDPASGNTRVDLWEFDERMRPIRDDKVSFVFGGAGVVHDFAVTENWHVFVMPPAEVDQKKALLGLLGRAPFAEVIGFDREATESTVYLIPRSKDLERGSAEEMVAGEDDRVRVIKVPYHFNFHFANAFEDEDRNVVIDSVLTDSVDLGLEMDASVPVWEAADLDELSPGRYDRLTVDPTGKAAPRMETKSRREPEFPTIPRELSSRRHRYAYTVGAHREYETLPNGKGKGANGSILKIDTEEPSKSEAFAFLPHEFVGEQVFCPKVGADVTRPGHEDSGYLVTFVEDRRDLTTDMVIFDVEGEKALEKGPVARLPMPTWLPPGLHGTYTFLGYLLTQKFVLSSTCLLPEPPPAFISSVPAVHPPIGESSPRRSRVVVLSAVPSLRPSVIAVVDKEPLRYRSVVEADEESALWMLGKVRNPYMQRYTDAILHAQAQNKTNPEGTIVADFVARDFPVPTQASNDSGLGARTDVLGEVKTLQPSKSSYDKGNCQTNRPVNLRATQAVRSYRRRAAGLDQKYAQEVVGDGTNGQVGPFETALGEFYTGNALPVAVGAFSEVNEDASMLITRLARLTAKTDFGKSMSPLVSHSRKGGAFPILQSQFRRALGCLIARGQAQHLLKRRHYARPTAREAYQTAEDNHSRHRNRPRASMSGYARWWQNFIPEGYGLYQQWRNGKNFGSL</sequence>
<evidence type="ECO:0000256" key="4">
    <source>
        <dbReference type="ARBA" id="ARBA00023004"/>
    </source>
</evidence>